<name>A0A3B7MXZ6_9BACT</name>
<dbReference type="EMBL" id="CP032157">
    <property type="protein sequence ID" value="AXY77960.1"/>
    <property type="molecule type" value="Genomic_DNA"/>
</dbReference>
<dbReference type="Proteomes" id="UP000263900">
    <property type="component" value="Chromosome"/>
</dbReference>
<reference evidence="1 2" key="1">
    <citation type="submission" date="2018-09" db="EMBL/GenBank/DDBJ databases">
        <title>Genome sequencing of strain 6GH32-13.</title>
        <authorList>
            <person name="Weon H.-Y."/>
            <person name="Heo J."/>
            <person name="Kwon S.-W."/>
        </authorList>
    </citation>
    <scope>NUCLEOTIDE SEQUENCE [LARGE SCALE GENOMIC DNA]</scope>
    <source>
        <strain evidence="1 2">5GH32-13</strain>
    </source>
</reference>
<gene>
    <name evidence="1" type="ORF">D3H65_29950</name>
</gene>
<accession>A0A3B7MXZ6</accession>
<sequence>MDLQKAKLQCLKHDFYLRIAAALPFLEKKAVFSINAISTLLLPFDYPMTTLRLPFNSPSGEGRITSKFT</sequence>
<organism evidence="1 2">
    <name type="scientific">Paraflavitalea soli</name>
    <dbReference type="NCBI Taxonomy" id="2315862"/>
    <lineage>
        <taxon>Bacteria</taxon>
        <taxon>Pseudomonadati</taxon>
        <taxon>Bacteroidota</taxon>
        <taxon>Chitinophagia</taxon>
        <taxon>Chitinophagales</taxon>
        <taxon>Chitinophagaceae</taxon>
        <taxon>Paraflavitalea</taxon>
    </lineage>
</organism>
<protein>
    <submittedName>
        <fullName evidence="1">Uncharacterized protein</fullName>
    </submittedName>
</protein>
<dbReference type="AlphaFoldDB" id="A0A3B7MXZ6"/>
<evidence type="ECO:0000313" key="2">
    <source>
        <dbReference type="Proteomes" id="UP000263900"/>
    </source>
</evidence>
<proteinExistence type="predicted"/>
<keyword evidence="2" id="KW-1185">Reference proteome</keyword>
<dbReference type="KEGG" id="pseg:D3H65_29950"/>
<evidence type="ECO:0000313" key="1">
    <source>
        <dbReference type="EMBL" id="AXY77960.1"/>
    </source>
</evidence>